<dbReference type="EMBL" id="JAMKPW020000005">
    <property type="protein sequence ID" value="KAK8217582.1"/>
    <property type="molecule type" value="Genomic_DNA"/>
</dbReference>
<accession>A0ACC3SKW7</accession>
<keyword evidence="2" id="KW-1185">Reference proteome</keyword>
<evidence type="ECO:0000313" key="2">
    <source>
        <dbReference type="Proteomes" id="UP001320706"/>
    </source>
</evidence>
<protein>
    <submittedName>
        <fullName evidence="1">Uncharacterized protein</fullName>
    </submittedName>
</protein>
<organism evidence="1 2">
    <name type="scientific">Zalaria obscura</name>
    <dbReference type="NCBI Taxonomy" id="2024903"/>
    <lineage>
        <taxon>Eukaryota</taxon>
        <taxon>Fungi</taxon>
        <taxon>Dikarya</taxon>
        <taxon>Ascomycota</taxon>
        <taxon>Pezizomycotina</taxon>
        <taxon>Dothideomycetes</taxon>
        <taxon>Dothideomycetidae</taxon>
        <taxon>Dothideales</taxon>
        <taxon>Zalariaceae</taxon>
        <taxon>Zalaria</taxon>
    </lineage>
</organism>
<sequence>MNAARVPRAAAATMAAELTREMSRLQMLKLRTVSRSTKKPDGSVAGAMNSIRVNRRLGRLFLRSTVRFSASMVMMVPIIQLLPVGGKFGVSSLPCGVMWLVNEYPTYRDDLHMRALSGVRFTHD</sequence>
<proteinExistence type="predicted"/>
<reference evidence="1" key="1">
    <citation type="submission" date="2024-02" db="EMBL/GenBank/DDBJ databases">
        <title>Metagenome Assembled Genome of Zalaria obscura JY119.</title>
        <authorList>
            <person name="Vighnesh L."/>
            <person name="Jagadeeshwari U."/>
            <person name="Venkata Ramana C."/>
            <person name="Sasikala C."/>
        </authorList>
    </citation>
    <scope>NUCLEOTIDE SEQUENCE</scope>
    <source>
        <strain evidence="1">JY119</strain>
    </source>
</reference>
<gene>
    <name evidence="1" type="ORF">M8818_001340</name>
</gene>
<dbReference type="Proteomes" id="UP001320706">
    <property type="component" value="Unassembled WGS sequence"/>
</dbReference>
<evidence type="ECO:0000313" key="1">
    <source>
        <dbReference type="EMBL" id="KAK8217582.1"/>
    </source>
</evidence>
<name>A0ACC3SKW7_9PEZI</name>
<comment type="caution">
    <text evidence="1">The sequence shown here is derived from an EMBL/GenBank/DDBJ whole genome shotgun (WGS) entry which is preliminary data.</text>
</comment>